<evidence type="ECO:0000313" key="4">
    <source>
        <dbReference type="EMBL" id="KNE67437.1"/>
    </source>
</evidence>
<dbReference type="GO" id="GO:0016614">
    <property type="term" value="F:oxidoreductase activity, acting on CH-OH group of donors"/>
    <property type="evidence" value="ECO:0007669"/>
    <property type="project" value="UniProtKB-ARBA"/>
</dbReference>
<dbReference type="EMBL" id="GG745353">
    <property type="protein sequence ID" value="KNE67437.1"/>
    <property type="molecule type" value="Genomic_DNA"/>
</dbReference>
<dbReference type="PANTHER" id="PTHR48107:SF16">
    <property type="entry name" value="NADPH-DEPENDENT ALDEHYDE REDUCTASE 1, CHLOROPLASTIC"/>
    <property type="match status" value="1"/>
</dbReference>
<dbReference type="InterPro" id="IPR020904">
    <property type="entry name" value="Sc_DH/Rdtase_CS"/>
</dbReference>
<dbReference type="VEuPathDB" id="FungiDB:AMAG_11898"/>
<dbReference type="InterPro" id="IPR036291">
    <property type="entry name" value="NAD(P)-bd_dom_sf"/>
</dbReference>
<keyword evidence="2" id="KW-0521">NADP</keyword>
<protein>
    <submittedName>
        <fullName evidence="4">Uncharacterized protein</fullName>
    </submittedName>
</protein>
<dbReference type="eggNOG" id="KOG0725">
    <property type="taxonomic scope" value="Eukaryota"/>
</dbReference>
<comment type="similarity">
    <text evidence="1">Belongs to the short-chain dehydrogenases/reductases (SDR) family.</text>
</comment>
<keyword evidence="5" id="KW-1185">Reference proteome</keyword>
<organism evidence="4 5">
    <name type="scientific">Allomyces macrogynus (strain ATCC 38327)</name>
    <name type="common">Allomyces javanicus var. macrogynus</name>
    <dbReference type="NCBI Taxonomy" id="578462"/>
    <lineage>
        <taxon>Eukaryota</taxon>
        <taxon>Fungi</taxon>
        <taxon>Fungi incertae sedis</taxon>
        <taxon>Blastocladiomycota</taxon>
        <taxon>Blastocladiomycetes</taxon>
        <taxon>Blastocladiales</taxon>
        <taxon>Blastocladiaceae</taxon>
        <taxon>Allomyces</taxon>
    </lineage>
</organism>
<dbReference type="InterPro" id="IPR002347">
    <property type="entry name" value="SDR_fam"/>
</dbReference>
<evidence type="ECO:0000256" key="3">
    <source>
        <dbReference type="ARBA" id="ARBA00023002"/>
    </source>
</evidence>
<evidence type="ECO:0000256" key="1">
    <source>
        <dbReference type="ARBA" id="ARBA00006484"/>
    </source>
</evidence>
<evidence type="ECO:0000256" key="2">
    <source>
        <dbReference type="ARBA" id="ARBA00022857"/>
    </source>
</evidence>
<dbReference type="STRING" id="578462.A0A0L0SY50"/>
<gene>
    <name evidence="4" type="ORF">AMAG_11898</name>
</gene>
<name>A0A0L0SY50_ALLM3</name>
<dbReference type="OrthoDB" id="47007at2759"/>
<reference evidence="5" key="2">
    <citation type="submission" date="2009-11" db="EMBL/GenBank/DDBJ databases">
        <title>The Genome Sequence of Allomyces macrogynus strain ATCC 38327.</title>
        <authorList>
            <consortium name="The Broad Institute Genome Sequencing Platform"/>
            <person name="Russ C."/>
            <person name="Cuomo C."/>
            <person name="Shea T."/>
            <person name="Young S.K."/>
            <person name="Zeng Q."/>
            <person name="Koehrsen M."/>
            <person name="Haas B."/>
            <person name="Borodovsky M."/>
            <person name="Guigo R."/>
            <person name="Alvarado L."/>
            <person name="Berlin A."/>
            <person name="Borenstein D."/>
            <person name="Chen Z."/>
            <person name="Engels R."/>
            <person name="Freedman E."/>
            <person name="Gellesch M."/>
            <person name="Goldberg J."/>
            <person name="Griggs A."/>
            <person name="Gujja S."/>
            <person name="Heiman D."/>
            <person name="Hepburn T."/>
            <person name="Howarth C."/>
            <person name="Jen D."/>
            <person name="Larson L."/>
            <person name="Lewis B."/>
            <person name="Mehta T."/>
            <person name="Park D."/>
            <person name="Pearson M."/>
            <person name="Roberts A."/>
            <person name="Saif S."/>
            <person name="Shenoy N."/>
            <person name="Sisk P."/>
            <person name="Stolte C."/>
            <person name="Sykes S."/>
            <person name="Walk T."/>
            <person name="White J."/>
            <person name="Yandava C."/>
            <person name="Burger G."/>
            <person name="Gray M.W."/>
            <person name="Holland P.W.H."/>
            <person name="King N."/>
            <person name="Lang F.B.F."/>
            <person name="Roger A.J."/>
            <person name="Ruiz-Trillo I."/>
            <person name="Lander E."/>
            <person name="Nusbaum C."/>
        </authorList>
    </citation>
    <scope>NUCLEOTIDE SEQUENCE [LARGE SCALE GENOMIC DNA]</scope>
    <source>
        <strain evidence="5">ATCC 38327</strain>
    </source>
</reference>
<dbReference type="Gene3D" id="3.40.50.720">
    <property type="entry name" value="NAD(P)-binding Rossmann-like Domain"/>
    <property type="match status" value="1"/>
</dbReference>
<proteinExistence type="inferred from homology"/>
<dbReference type="PANTHER" id="PTHR48107">
    <property type="entry name" value="NADPH-DEPENDENT ALDEHYDE REDUCTASE-LIKE PROTEIN, CHLOROPLASTIC-RELATED"/>
    <property type="match status" value="1"/>
</dbReference>
<accession>A0A0L0SY50</accession>
<evidence type="ECO:0000313" key="5">
    <source>
        <dbReference type="Proteomes" id="UP000054350"/>
    </source>
</evidence>
<dbReference type="Pfam" id="PF13561">
    <property type="entry name" value="adh_short_C2"/>
    <property type="match status" value="1"/>
</dbReference>
<sequence length="224" mass="24237">MVIRAMRDAYLPKEQKDADEARKLVEQEGRACYLFAYDLGVAANCEKLVTEAVGKLGGLDLLINNASEQHVSQDFVDINVDQIQRTFASNILNYMYVTKYALAHMKRGGKIINTASVTAYKGKKELVDYASTKGAMVAFTRSLALQVADKGIRVNAVAPGPIWTPLIPASFNEDQIKSFGANTALGRMGQPVECATAYVFLASSDSSYFTGQVLHPNGGSIVGS</sequence>
<dbReference type="PROSITE" id="PS00061">
    <property type="entry name" value="ADH_SHORT"/>
    <property type="match status" value="1"/>
</dbReference>
<dbReference type="SUPFAM" id="SSF51735">
    <property type="entry name" value="NAD(P)-binding Rossmann-fold domains"/>
    <property type="match status" value="1"/>
</dbReference>
<dbReference type="AlphaFoldDB" id="A0A0L0SY50"/>
<dbReference type="OMA" id="HRDAMET"/>
<reference evidence="4 5" key="1">
    <citation type="submission" date="2009-11" db="EMBL/GenBank/DDBJ databases">
        <title>Annotation of Allomyces macrogynus ATCC 38327.</title>
        <authorList>
            <consortium name="The Broad Institute Genome Sequencing Platform"/>
            <person name="Russ C."/>
            <person name="Cuomo C."/>
            <person name="Burger G."/>
            <person name="Gray M.W."/>
            <person name="Holland P.W.H."/>
            <person name="King N."/>
            <person name="Lang F.B.F."/>
            <person name="Roger A.J."/>
            <person name="Ruiz-Trillo I."/>
            <person name="Young S.K."/>
            <person name="Zeng Q."/>
            <person name="Gargeya S."/>
            <person name="Fitzgerald M."/>
            <person name="Haas B."/>
            <person name="Abouelleil A."/>
            <person name="Alvarado L."/>
            <person name="Arachchi H.M."/>
            <person name="Berlin A."/>
            <person name="Chapman S.B."/>
            <person name="Gearin G."/>
            <person name="Goldberg J."/>
            <person name="Griggs A."/>
            <person name="Gujja S."/>
            <person name="Hansen M."/>
            <person name="Heiman D."/>
            <person name="Howarth C."/>
            <person name="Larimer J."/>
            <person name="Lui A."/>
            <person name="MacDonald P.J.P."/>
            <person name="McCowen C."/>
            <person name="Montmayeur A."/>
            <person name="Murphy C."/>
            <person name="Neiman D."/>
            <person name="Pearson M."/>
            <person name="Priest M."/>
            <person name="Roberts A."/>
            <person name="Saif S."/>
            <person name="Shea T."/>
            <person name="Sisk P."/>
            <person name="Stolte C."/>
            <person name="Sykes S."/>
            <person name="Wortman J."/>
            <person name="Nusbaum C."/>
            <person name="Birren B."/>
        </authorList>
    </citation>
    <scope>NUCLEOTIDE SEQUENCE [LARGE SCALE GENOMIC DNA]</scope>
    <source>
        <strain evidence="4 5">ATCC 38327</strain>
    </source>
</reference>
<keyword evidence="3" id="KW-0560">Oxidoreductase</keyword>
<dbReference type="PRINTS" id="PR00080">
    <property type="entry name" value="SDRFAMILY"/>
</dbReference>
<dbReference type="PRINTS" id="PR00081">
    <property type="entry name" value="GDHRDH"/>
</dbReference>
<dbReference type="Proteomes" id="UP000054350">
    <property type="component" value="Unassembled WGS sequence"/>
</dbReference>